<dbReference type="InterPro" id="IPR012334">
    <property type="entry name" value="Pectin_lyas_fold"/>
</dbReference>
<dbReference type="InterPro" id="IPR011050">
    <property type="entry name" value="Pectin_lyase_fold/virulence"/>
</dbReference>
<protein>
    <submittedName>
        <fullName evidence="2">Right handed beta helix region domain-containing protein</fullName>
    </submittedName>
</protein>
<dbReference type="EMBL" id="JAQIZZ010000007">
    <property type="protein sequence ID" value="KAJ5531877.1"/>
    <property type="molecule type" value="Genomic_DNA"/>
</dbReference>
<accession>A0AAD6CNS2</accession>
<organism evidence="2 3">
    <name type="scientific">Penicillium frequentans</name>
    <dbReference type="NCBI Taxonomy" id="3151616"/>
    <lineage>
        <taxon>Eukaryota</taxon>
        <taxon>Fungi</taxon>
        <taxon>Dikarya</taxon>
        <taxon>Ascomycota</taxon>
        <taxon>Pezizomycotina</taxon>
        <taxon>Eurotiomycetes</taxon>
        <taxon>Eurotiomycetidae</taxon>
        <taxon>Eurotiales</taxon>
        <taxon>Aspergillaceae</taxon>
        <taxon>Penicillium</taxon>
    </lineage>
</organism>
<dbReference type="SUPFAM" id="SSF51126">
    <property type="entry name" value="Pectin lyase-like"/>
    <property type="match status" value="1"/>
</dbReference>
<dbReference type="SMART" id="SM00710">
    <property type="entry name" value="PbH1"/>
    <property type="match status" value="4"/>
</dbReference>
<dbReference type="InterPro" id="IPR006626">
    <property type="entry name" value="PbH1"/>
</dbReference>
<dbReference type="AlphaFoldDB" id="A0AAD6CNS2"/>
<comment type="caution">
    <text evidence="2">The sequence shown here is derived from an EMBL/GenBank/DDBJ whole genome shotgun (WGS) entry which is preliminary data.</text>
</comment>
<feature type="signal peptide" evidence="1">
    <location>
        <begin position="1"/>
        <end position="20"/>
    </location>
</feature>
<sequence>MKAQLGLLAVLLAGSSFASAKSIYVDCSGNGSGNGSQAHPYTSLSLVNDFTFSPGDKLLFKSEVNCTGQLVPQGSGTKEYPITISRYGHGGLPVIDAEGQFNATVYLLNVDYWIVSDLFLTNAAEEESRRQGIDVEATDGRIHAGITIKNLRIDTVAGSTNKRLYSSDYSNSACILLQGTMNYSRYDDVEIYGNNMSNCGGGGIKVRLGQLDNQGKNLRVHDNTIEQVGGDGIVVSYAISPLIDHNVAGDLGYGTYPYSGGNFAGIWVLGCYNAVMRYNIVYGSVMSEIDSEAFDCDWGNTGTCTVEYNYSHDNAGGIFLNCDGCSTSPGGATQIVRYNIFENDCRIYSNGDAPTLWFYNNVVYCPNKDLELHLPPSTNFWNNIVVATENSTLPFGANVDYQTNLYQNMKLPSWLEFQGSPDFVEAGQNSSTLDGLNGYKLRKGSEALQKGTNVDDDGGKDFWGAEISNGKPNIGAYAGRGI</sequence>
<gene>
    <name evidence="2" type="ORF">N7494_008429</name>
</gene>
<reference evidence="2 3" key="1">
    <citation type="journal article" date="2023" name="IMA Fungus">
        <title>Comparative genomic study of the Penicillium genus elucidates a diverse pangenome and 15 lateral gene transfer events.</title>
        <authorList>
            <person name="Petersen C."/>
            <person name="Sorensen T."/>
            <person name="Nielsen M.R."/>
            <person name="Sondergaard T.E."/>
            <person name="Sorensen J.L."/>
            <person name="Fitzpatrick D.A."/>
            <person name="Frisvad J.C."/>
            <person name="Nielsen K.L."/>
        </authorList>
    </citation>
    <scope>NUCLEOTIDE SEQUENCE [LARGE SCALE GENOMIC DNA]</scope>
    <source>
        <strain evidence="2 3">IBT 35679</strain>
    </source>
</reference>
<name>A0AAD6CNS2_9EURO</name>
<evidence type="ECO:0000313" key="2">
    <source>
        <dbReference type="EMBL" id="KAJ5531877.1"/>
    </source>
</evidence>
<dbReference type="Gene3D" id="2.160.20.10">
    <property type="entry name" value="Single-stranded right-handed beta-helix, Pectin lyase-like"/>
    <property type="match status" value="1"/>
</dbReference>
<keyword evidence="3" id="KW-1185">Reference proteome</keyword>
<keyword evidence="1" id="KW-0732">Signal</keyword>
<dbReference type="Proteomes" id="UP001220324">
    <property type="component" value="Unassembled WGS sequence"/>
</dbReference>
<evidence type="ECO:0000256" key="1">
    <source>
        <dbReference type="SAM" id="SignalP"/>
    </source>
</evidence>
<proteinExistence type="predicted"/>
<evidence type="ECO:0000313" key="3">
    <source>
        <dbReference type="Proteomes" id="UP001220324"/>
    </source>
</evidence>
<feature type="chain" id="PRO_5042234223" evidence="1">
    <location>
        <begin position="21"/>
        <end position="482"/>
    </location>
</feature>